<organism evidence="2 3">
    <name type="scientific">Mycena sanguinolenta</name>
    <dbReference type="NCBI Taxonomy" id="230812"/>
    <lineage>
        <taxon>Eukaryota</taxon>
        <taxon>Fungi</taxon>
        <taxon>Dikarya</taxon>
        <taxon>Basidiomycota</taxon>
        <taxon>Agaricomycotina</taxon>
        <taxon>Agaricomycetes</taxon>
        <taxon>Agaricomycetidae</taxon>
        <taxon>Agaricales</taxon>
        <taxon>Marasmiineae</taxon>
        <taxon>Mycenaceae</taxon>
        <taxon>Mycena</taxon>
    </lineage>
</organism>
<dbReference type="OrthoDB" id="2919261at2759"/>
<proteinExistence type="predicted"/>
<feature type="signal peptide" evidence="1">
    <location>
        <begin position="1"/>
        <end position="16"/>
    </location>
</feature>
<comment type="caution">
    <text evidence="2">The sequence shown here is derived from an EMBL/GenBank/DDBJ whole genome shotgun (WGS) entry which is preliminary data.</text>
</comment>
<evidence type="ECO:0000313" key="2">
    <source>
        <dbReference type="EMBL" id="KAF7378184.1"/>
    </source>
</evidence>
<dbReference type="Gene3D" id="2.60.20.10">
    <property type="entry name" value="Crystallins"/>
    <property type="match status" value="1"/>
</dbReference>
<dbReference type="EMBL" id="JACAZH010000001">
    <property type="protein sequence ID" value="KAF7378184.1"/>
    <property type="molecule type" value="Genomic_DNA"/>
</dbReference>
<keyword evidence="1" id="KW-0732">Signal</keyword>
<reference evidence="2" key="1">
    <citation type="submission" date="2020-05" db="EMBL/GenBank/DDBJ databases">
        <title>Mycena genomes resolve the evolution of fungal bioluminescence.</title>
        <authorList>
            <person name="Tsai I.J."/>
        </authorList>
    </citation>
    <scope>NUCLEOTIDE SEQUENCE</scope>
    <source>
        <strain evidence="2">160909Yilan</strain>
    </source>
</reference>
<dbReference type="AlphaFoldDB" id="A0A8H6ZIY7"/>
<sequence>MRTIAVILSLMSVAFAAPAIVPKANVGLAVFCTDINFGGSCVEIVEPAFSGEGGCANNTPPFVKSISSARGVTDGYTCFLYPELNCQGTRLVISGQIPDFRVPSINFNDKAVSWSCGSVL</sequence>
<accession>A0A8H6ZIY7</accession>
<name>A0A8H6ZIY7_9AGAR</name>
<evidence type="ECO:0000313" key="3">
    <source>
        <dbReference type="Proteomes" id="UP000623467"/>
    </source>
</evidence>
<dbReference type="Proteomes" id="UP000623467">
    <property type="component" value="Unassembled WGS sequence"/>
</dbReference>
<gene>
    <name evidence="2" type="ORF">MSAN_00242900</name>
</gene>
<evidence type="ECO:0000256" key="1">
    <source>
        <dbReference type="SAM" id="SignalP"/>
    </source>
</evidence>
<keyword evidence="3" id="KW-1185">Reference proteome</keyword>
<feature type="chain" id="PRO_5034089790" evidence="1">
    <location>
        <begin position="17"/>
        <end position="120"/>
    </location>
</feature>
<protein>
    <submittedName>
        <fullName evidence="2">Uncharacterized protein</fullName>
    </submittedName>
</protein>